<dbReference type="GeneID" id="18882242"/>
<feature type="non-terminal residue" evidence="1">
    <location>
        <position position="1"/>
    </location>
</feature>
<evidence type="ECO:0000313" key="2">
    <source>
        <dbReference type="Proteomes" id="UP000054196"/>
    </source>
</evidence>
<dbReference type="EMBL" id="JH687551">
    <property type="protein sequence ID" value="EIN05280.1"/>
    <property type="molecule type" value="Genomic_DNA"/>
</dbReference>
<dbReference type="HOGENOM" id="CLU_1943227_0_0_1"/>
<gene>
    <name evidence="1" type="ORF">PUNSTDRAFT_34696</name>
</gene>
<protein>
    <submittedName>
        <fullName evidence="1">Uncharacterized protein</fullName>
    </submittedName>
</protein>
<dbReference type="RefSeq" id="XP_007387683.1">
    <property type="nucleotide sequence ID" value="XM_007387621.1"/>
</dbReference>
<evidence type="ECO:0000313" key="1">
    <source>
        <dbReference type="EMBL" id="EIN05280.1"/>
    </source>
</evidence>
<dbReference type="Proteomes" id="UP000054196">
    <property type="component" value="Unassembled WGS sequence"/>
</dbReference>
<sequence>ELWAPLVDEREICVTRWMDFHRRRGLWKGREVDVLMDGCDEEGARAVGEVTDAYWRMRGTGCTFEVLGHVTRHGRVVGLMTERIQGRPPRYEDRQKVYAAVAKLQRHGLLHTQLDHDTIVISPSGHVRFV</sequence>
<organism evidence="1 2">
    <name type="scientific">Punctularia strigosozonata (strain HHB-11173)</name>
    <name type="common">White-rot fungus</name>
    <dbReference type="NCBI Taxonomy" id="741275"/>
    <lineage>
        <taxon>Eukaryota</taxon>
        <taxon>Fungi</taxon>
        <taxon>Dikarya</taxon>
        <taxon>Basidiomycota</taxon>
        <taxon>Agaricomycotina</taxon>
        <taxon>Agaricomycetes</taxon>
        <taxon>Corticiales</taxon>
        <taxon>Punctulariaceae</taxon>
        <taxon>Punctularia</taxon>
    </lineage>
</organism>
<dbReference type="OMA" id="DEREICV"/>
<name>R7S4H3_PUNST</name>
<proteinExistence type="predicted"/>
<accession>R7S4H3</accession>
<feature type="non-terminal residue" evidence="1">
    <location>
        <position position="130"/>
    </location>
</feature>
<keyword evidence="2" id="KW-1185">Reference proteome</keyword>
<reference evidence="2" key="1">
    <citation type="journal article" date="2012" name="Science">
        <title>The Paleozoic origin of enzymatic lignin decomposition reconstructed from 31 fungal genomes.</title>
        <authorList>
            <person name="Floudas D."/>
            <person name="Binder M."/>
            <person name="Riley R."/>
            <person name="Barry K."/>
            <person name="Blanchette R.A."/>
            <person name="Henrissat B."/>
            <person name="Martinez A.T."/>
            <person name="Otillar R."/>
            <person name="Spatafora J.W."/>
            <person name="Yadav J.S."/>
            <person name="Aerts A."/>
            <person name="Benoit I."/>
            <person name="Boyd A."/>
            <person name="Carlson A."/>
            <person name="Copeland A."/>
            <person name="Coutinho P.M."/>
            <person name="de Vries R.P."/>
            <person name="Ferreira P."/>
            <person name="Findley K."/>
            <person name="Foster B."/>
            <person name="Gaskell J."/>
            <person name="Glotzer D."/>
            <person name="Gorecki P."/>
            <person name="Heitman J."/>
            <person name="Hesse C."/>
            <person name="Hori C."/>
            <person name="Igarashi K."/>
            <person name="Jurgens J.A."/>
            <person name="Kallen N."/>
            <person name="Kersten P."/>
            <person name="Kohler A."/>
            <person name="Kuees U."/>
            <person name="Kumar T.K.A."/>
            <person name="Kuo A."/>
            <person name="LaButti K."/>
            <person name="Larrondo L.F."/>
            <person name="Lindquist E."/>
            <person name="Ling A."/>
            <person name="Lombard V."/>
            <person name="Lucas S."/>
            <person name="Lundell T."/>
            <person name="Martin R."/>
            <person name="McLaughlin D.J."/>
            <person name="Morgenstern I."/>
            <person name="Morin E."/>
            <person name="Murat C."/>
            <person name="Nagy L.G."/>
            <person name="Nolan M."/>
            <person name="Ohm R.A."/>
            <person name="Patyshakuliyeva A."/>
            <person name="Rokas A."/>
            <person name="Ruiz-Duenas F.J."/>
            <person name="Sabat G."/>
            <person name="Salamov A."/>
            <person name="Samejima M."/>
            <person name="Schmutz J."/>
            <person name="Slot J.C."/>
            <person name="St John F."/>
            <person name="Stenlid J."/>
            <person name="Sun H."/>
            <person name="Sun S."/>
            <person name="Syed K."/>
            <person name="Tsang A."/>
            <person name="Wiebenga A."/>
            <person name="Young D."/>
            <person name="Pisabarro A."/>
            <person name="Eastwood D.C."/>
            <person name="Martin F."/>
            <person name="Cullen D."/>
            <person name="Grigoriev I.V."/>
            <person name="Hibbett D.S."/>
        </authorList>
    </citation>
    <scope>NUCLEOTIDE SEQUENCE [LARGE SCALE GENOMIC DNA]</scope>
    <source>
        <strain evidence="2">HHB-11173 SS5</strain>
    </source>
</reference>
<dbReference type="OrthoDB" id="2874131at2759"/>
<dbReference type="KEGG" id="psq:PUNSTDRAFT_34696"/>
<dbReference type="AlphaFoldDB" id="R7S4H3"/>